<gene>
    <name evidence="2" type="ORF">BKA10_000882</name>
</gene>
<dbReference type="InterPro" id="IPR002881">
    <property type="entry name" value="DUF58"/>
</dbReference>
<evidence type="ECO:0000313" key="2">
    <source>
        <dbReference type="EMBL" id="MBB4139088.1"/>
    </source>
</evidence>
<comment type="caution">
    <text evidence="2">The sequence shown here is derived from an EMBL/GenBank/DDBJ whole genome shotgun (WGS) entry which is preliminary data.</text>
</comment>
<name>A0AA40SMT8_9MICO</name>
<reference evidence="2 3" key="1">
    <citation type="submission" date="2020-08" db="EMBL/GenBank/DDBJ databases">
        <title>Sequencing the genomes of 1000 actinobacteria strains.</title>
        <authorList>
            <person name="Klenk H.-P."/>
        </authorList>
    </citation>
    <scope>NUCLEOTIDE SEQUENCE [LARGE SCALE GENOMIC DNA]</scope>
    <source>
        <strain evidence="2 3">DSM 19600</strain>
    </source>
</reference>
<dbReference type="RefSeq" id="WP_183498786.1">
    <property type="nucleotide sequence ID" value="NZ_BAABCO010000001.1"/>
</dbReference>
<keyword evidence="3" id="KW-1185">Reference proteome</keyword>
<accession>A0AA40SMT8</accession>
<dbReference type="PANTHER" id="PTHR33608:SF14">
    <property type="entry name" value="POSSIBLE CONSERVED SECRETED PROTEIN"/>
    <property type="match status" value="1"/>
</dbReference>
<dbReference type="EMBL" id="JACIFH010000001">
    <property type="protein sequence ID" value="MBB4139088.1"/>
    <property type="molecule type" value="Genomic_DNA"/>
</dbReference>
<organism evidence="2 3">
    <name type="scientific">Microbacterium invictum</name>
    <dbReference type="NCBI Taxonomy" id="515415"/>
    <lineage>
        <taxon>Bacteria</taxon>
        <taxon>Bacillati</taxon>
        <taxon>Actinomycetota</taxon>
        <taxon>Actinomycetes</taxon>
        <taxon>Micrococcales</taxon>
        <taxon>Microbacteriaceae</taxon>
        <taxon>Microbacterium</taxon>
    </lineage>
</organism>
<evidence type="ECO:0000313" key="3">
    <source>
        <dbReference type="Proteomes" id="UP000549113"/>
    </source>
</evidence>
<dbReference type="Proteomes" id="UP000549113">
    <property type="component" value="Unassembled WGS sequence"/>
</dbReference>
<proteinExistence type="predicted"/>
<dbReference type="Pfam" id="PF01882">
    <property type="entry name" value="DUF58"/>
    <property type="match status" value="1"/>
</dbReference>
<dbReference type="AlphaFoldDB" id="A0AA40SMT8"/>
<feature type="domain" description="DUF58" evidence="1">
    <location>
        <begin position="186"/>
        <end position="342"/>
    </location>
</feature>
<protein>
    <submittedName>
        <fullName evidence="2">Uncharacterized protein (DUF58 family)</fullName>
    </submittedName>
</protein>
<dbReference type="PANTHER" id="PTHR33608">
    <property type="entry name" value="BLL2464 PROTEIN"/>
    <property type="match status" value="1"/>
</dbReference>
<evidence type="ECO:0000259" key="1">
    <source>
        <dbReference type="Pfam" id="PF01882"/>
    </source>
</evidence>
<sequence>MRYRPTTALARTSVLAAGTLVLALLARQPALVIIAAPFVCWTVYGVLRRPMRGEPGPEVGLTARRVRTGEAVELRVTAGPDRIVDVSLAPGQRFDLDPQWGAACDRDGAAVRIRPQRWGRLELPPAHVVVTDDAGLWQARTTQELPPVTVSPVAAVPGRGDVVPHPTGLAGLHASRRPGDGSSLADIRRFQPGDRLSRVNWRVTSRTGILHTNATTADRDTDVLVVMDTLADVTVAPDRGPAESSLDATVVAAASLVEHYLRLGDRVGVHDLGSMIGDIPPRAGIRQFAVFDTQLAHARADRPRGLYLRRVGRLRPGTFAVVCSPLLADDVFDEIGRLHHRGASVIVIDTLPASLGMLPPRRRRSLRTDHISFWDEAWALRRLEREEPIQKLRERGVPVTPWRGVEGIGMLAAELAANHARPRVSGRAETVR</sequence>